<dbReference type="OrthoDB" id="5426988at2759"/>
<reference evidence="1" key="1">
    <citation type="submission" date="2022-09" db="EMBL/GenBank/DDBJ databases">
        <title>Fusarium specimens isolated from Avocado Roots.</title>
        <authorList>
            <person name="Stajich J."/>
            <person name="Roper C."/>
            <person name="Heimlech-Rivalta G."/>
        </authorList>
    </citation>
    <scope>NUCLEOTIDE SEQUENCE</scope>
    <source>
        <strain evidence="1">CF00136</strain>
    </source>
</reference>
<dbReference type="InterPro" id="IPR027417">
    <property type="entry name" value="P-loop_NTPase"/>
</dbReference>
<sequence>MGKLTIANAIAKIYEHDKTLVLDNQKLVDPVEARCPRGHPDYNAQRQIYRQAVLEDNVRSPSSHGRLVIFTDFQPDNQLGRDVAQEYADAASAAGRPFLPVYLTCNLEANIQRIASSDRINSGTTKLTDVELLRDMRSRCELFRFSDHPGLAVDSTEAPPSETASKILDMIKSLK</sequence>
<proteinExistence type="predicted"/>
<gene>
    <name evidence="1" type="ORF">NW762_002014</name>
</gene>
<dbReference type="Proteomes" id="UP001152049">
    <property type="component" value="Unassembled WGS sequence"/>
</dbReference>
<evidence type="ECO:0000313" key="2">
    <source>
        <dbReference type="Proteomes" id="UP001152049"/>
    </source>
</evidence>
<protein>
    <submittedName>
        <fullName evidence="1">Uncharacterized protein</fullName>
    </submittedName>
</protein>
<dbReference type="Gene3D" id="3.40.50.300">
    <property type="entry name" value="P-loop containing nucleotide triphosphate hydrolases"/>
    <property type="match status" value="1"/>
</dbReference>
<name>A0A9W8VNZ7_9HYPO</name>
<evidence type="ECO:0000313" key="1">
    <source>
        <dbReference type="EMBL" id="KAJ4270335.1"/>
    </source>
</evidence>
<dbReference type="EMBL" id="JAOQAZ010000002">
    <property type="protein sequence ID" value="KAJ4270335.1"/>
    <property type="molecule type" value="Genomic_DNA"/>
</dbReference>
<keyword evidence="2" id="KW-1185">Reference proteome</keyword>
<dbReference type="SUPFAM" id="SSF52540">
    <property type="entry name" value="P-loop containing nucleoside triphosphate hydrolases"/>
    <property type="match status" value="1"/>
</dbReference>
<comment type="caution">
    <text evidence="1">The sequence shown here is derived from an EMBL/GenBank/DDBJ whole genome shotgun (WGS) entry which is preliminary data.</text>
</comment>
<accession>A0A9W8VNZ7</accession>
<organism evidence="1 2">
    <name type="scientific">Fusarium torreyae</name>
    <dbReference type="NCBI Taxonomy" id="1237075"/>
    <lineage>
        <taxon>Eukaryota</taxon>
        <taxon>Fungi</taxon>
        <taxon>Dikarya</taxon>
        <taxon>Ascomycota</taxon>
        <taxon>Pezizomycotina</taxon>
        <taxon>Sordariomycetes</taxon>
        <taxon>Hypocreomycetidae</taxon>
        <taxon>Hypocreales</taxon>
        <taxon>Nectriaceae</taxon>
        <taxon>Fusarium</taxon>
    </lineage>
</organism>
<dbReference type="AlphaFoldDB" id="A0A9W8VNZ7"/>